<accession>A0A835IWX9</accession>
<evidence type="ECO:0000256" key="2">
    <source>
        <dbReference type="ARBA" id="ARBA00022679"/>
    </source>
</evidence>
<dbReference type="InterPro" id="IPR000719">
    <property type="entry name" value="Prot_kinase_dom"/>
</dbReference>
<protein>
    <recommendedName>
        <fullName evidence="6">Protein kinase domain-containing protein</fullName>
    </recommendedName>
</protein>
<proteinExistence type="predicted"/>
<dbReference type="InterPro" id="IPR050205">
    <property type="entry name" value="CDPK_Ser/Thr_kinases"/>
</dbReference>
<sequence>MSANSDVLDVLSRIFAVNRGEDSPLKATDFGLSVFIEEGKVYRDIVGSAYYVAPEVLGQNYGKDIDVWSAEAPLRQVFVNKYRHSVVETQTQQPDESSAWKFSNQYELTSADTTTRGYQC</sequence>
<evidence type="ECO:0000256" key="5">
    <source>
        <dbReference type="ARBA" id="ARBA00022840"/>
    </source>
</evidence>
<dbReference type="EMBL" id="JADFTS010000001">
    <property type="protein sequence ID" value="KAF9625320.1"/>
    <property type="molecule type" value="Genomic_DNA"/>
</dbReference>
<dbReference type="GO" id="GO:0004674">
    <property type="term" value="F:protein serine/threonine kinase activity"/>
    <property type="evidence" value="ECO:0007669"/>
    <property type="project" value="UniProtKB-KW"/>
</dbReference>
<dbReference type="InterPro" id="IPR011009">
    <property type="entry name" value="Kinase-like_dom_sf"/>
</dbReference>
<organism evidence="7 8">
    <name type="scientific">Coptis chinensis</name>
    <dbReference type="NCBI Taxonomy" id="261450"/>
    <lineage>
        <taxon>Eukaryota</taxon>
        <taxon>Viridiplantae</taxon>
        <taxon>Streptophyta</taxon>
        <taxon>Embryophyta</taxon>
        <taxon>Tracheophyta</taxon>
        <taxon>Spermatophyta</taxon>
        <taxon>Magnoliopsida</taxon>
        <taxon>Ranunculales</taxon>
        <taxon>Ranunculaceae</taxon>
        <taxon>Coptidoideae</taxon>
        <taxon>Coptis</taxon>
    </lineage>
</organism>
<dbReference type="GO" id="GO:0005524">
    <property type="term" value="F:ATP binding"/>
    <property type="evidence" value="ECO:0007669"/>
    <property type="project" value="UniProtKB-KW"/>
</dbReference>
<evidence type="ECO:0000256" key="3">
    <source>
        <dbReference type="ARBA" id="ARBA00022741"/>
    </source>
</evidence>
<name>A0A835IWX9_9MAGN</name>
<evidence type="ECO:0000259" key="6">
    <source>
        <dbReference type="PROSITE" id="PS50011"/>
    </source>
</evidence>
<dbReference type="PROSITE" id="PS50011">
    <property type="entry name" value="PROTEIN_KINASE_DOM"/>
    <property type="match status" value="1"/>
</dbReference>
<keyword evidence="8" id="KW-1185">Reference proteome</keyword>
<feature type="domain" description="Protein kinase" evidence="6">
    <location>
        <begin position="1"/>
        <end position="120"/>
    </location>
</feature>
<dbReference type="AlphaFoldDB" id="A0A835IWX9"/>
<reference evidence="7 8" key="1">
    <citation type="submission" date="2020-10" db="EMBL/GenBank/DDBJ databases">
        <title>The Coptis chinensis genome and diversification of protoberbering-type alkaloids.</title>
        <authorList>
            <person name="Wang B."/>
            <person name="Shu S."/>
            <person name="Song C."/>
            <person name="Liu Y."/>
        </authorList>
    </citation>
    <scope>NUCLEOTIDE SEQUENCE [LARGE SCALE GENOMIC DNA]</scope>
    <source>
        <strain evidence="7">HL-2020</strain>
        <tissue evidence="7">Leaf</tissue>
    </source>
</reference>
<keyword evidence="5" id="KW-0067">ATP-binding</keyword>
<evidence type="ECO:0000313" key="7">
    <source>
        <dbReference type="EMBL" id="KAF9625320.1"/>
    </source>
</evidence>
<comment type="caution">
    <text evidence="7">The sequence shown here is derived from an EMBL/GenBank/DDBJ whole genome shotgun (WGS) entry which is preliminary data.</text>
</comment>
<keyword evidence="3" id="KW-0547">Nucleotide-binding</keyword>
<evidence type="ECO:0000313" key="8">
    <source>
        <dbReference type="Proteomes" id="UP000631114"/>
    </source>
</evidence>
<dbReference type="PANTHER" id="PTHR24349">
    <property type="entry name" value="SERINE/THREONINE-PROTEIN KINASE"/>
    <property type="match status" value="1"/>
</dbReference>
<keyword evidence="2" id="KW-0808">Transferase</keyword>
<gene>
    <name evidence="7" type="ORF">IFM89_021445</name>
</gene>
<dbReference type="OrthoDB" id="40902at2759"/>
<evidence type="ECO:0000256" key="4">
    <source>
        <dbReference type="ARBA" id="ARBA00022777"/>
    </source>
</evidence>
<keyword evidence="1" id="KW-0723">Serine/threonine-protein kinase</keyword>
<dbReference type="Proteomes" id="UP000631114">
    <property type="component" value="Unassembled WGS sequence"/>
</dbReference>
<dbReference type="SUPFAM" id="SSF56112">
    <property type="entry name" value="Protein kinase-like (PK-like)"/>
    <property type="match status" value="1"/>
</dbReference>
<keyword evidence="4" id="KW-0418">Kinase</keyword>
<evidence type="ECO:0000256" key="1">
    <source>
        <dbReference type="ARBA" id="ARBA00022527"/>
    </source>
</evidence>
<dbReference type="Gene3D" id="1.10.510.10">
    <property type="entry name" value="Transferase(Phosphotransferase) domain 1"/>
    <property type="match status" value="1"/>
</dbReference>
<dbReference type="Pfam" id="PF00069">
    <property type="entry name" value="Pkinase"/>
    <property type="match status" value="1"/>
</dbReference>